<dbReference type="EMBL" id="JACHHP010000002">
    <property type="protein sequence ID" value="MBB5208168.1"/>
    <property type="molecule type" value="Genomic_DNA"/>
</dbReference>
<keyword evidence="7" id="KW-0689">Ribosomal protein</keyword>
<dbReference type="Gene3D" id="3.40.50.150">
    <property type="entry name" value="Vaccinia Virus protein VP39"/>
    <property type="match status" value="1"/>
</dbReference>
<gene>
    <name evidence="6" type="primary">prmA</name>
    <name evidence="7" type="ORF">HNQ52_001697</name>
</gene>
<dbReference type="GO" id="GO:0016279">
    <property type="term" value="F:protein-lysine N-methyltransferase activity"/>
    <property type="evidence" value="ECO:0007669"/>
    <property type="project" value="TreeGrafter"/>
</dbReference>
<feature type="binding site" evidence="6">
    <location>
        <position position="238"/>
    </location>
    <ligand>
        <name>S-adenosyl-L-methionine</name>
        <dbReference type="ChEBI" id="CHEBI:59789"/>
    </ligand>
</feature>
<dbReference type="PIRSF" id="PIRSF000401">
    <property type="entry name" value="RPL11_MTase"/>
    <property type="match status" value="1"/>
</dbReference>
<comment type="function">
    <text evidence="6">Methylates ribosomal protein L11.</text>
</comment>
<dbReference type="InterPro" id="IPR050078">
    <property type="entry name" value="Ribosomal_L11_MeTrfase_PrmA"/>
</dbReference>
<name>A0A7W8D598_9GAMM</name>
<feature type="binding site" evidence="6">
    <location>
        <position position="154"/>
    </location>
    <ligand>
        <name>S-adenosyl-L-methionine</name>
        <dbReference type="ChEBI" id="CHEBI:59789"/>
    </ligand>
</feature>
<evidence type="ECO:0000256" key="5">
    <source>
        <dbReference type="ARBA" id="ARBA00022691"/>
    </source>
</evidence>
<reference evidence="7 8" key="1">
    <citation type="submission" date="2020-08" db="EMBL/GenBank/DDBJ databases">
        <title>Genomic Encyclopedia of Type Strains, Phase IV (KMG-IV): sequencing the most valuable type-strain genomes for metagenomic binning, comparative biology and taxonomic classification.</title>
        <authorList>
            <person name="Goeker M."/>
        </authorList>
    </citation>
    <scope>NUCLEOTIDE SEQUENCE [LARGE SCALE GENOMIC DNA]</scope>
    <source>
        <strain evidence="7 8">DSM 24163</strain>
    </source>
</reference>
<proteinExistence type="inferred from homology"/>
<evidence type="ECO:0000256" key="6">
    <source>
        <dbReference type="HAMAP-Rule" id="MF_00735"/>
    </source>
</evidence>
<organism evidence="7 8">
    <name type="scientific">Chiayiivirga flava</name>
    <dbReference type="NCBI Taxonomy" id="659595"/>
    <lineage>
        <taxon>Bacteria</taxon>
        <taxon>Pseudomonadati</taxon>
        <taxon>Pseudomonadota</taxon>
        <taxon>Gammaproteobacteria</taxon>
        <taxon>Lysobacterales</taxon>
        <taxon>Lysobacteraceae</taxon>
        <taxon>Chiayiivirga</taxon>
    </lineage>
</organism>
<dbReference type="GO" id="GO:0005840">
    <property type="term" value="C:ribosome"/>
    <property type="evidence" value="ECO:0007669"/>
    <property type="project" value="UniProtKB-KW"/>
</dbReference>
<keyword evidence="8" id="KW-1185">Reference proteome</keyword>
<dbReference type="GO" id="GO:0032259">
    <property type="term" value="P:methylation"/>
    <property type="evidence" value="ECO:0007669"/>
    <property type="project" value="UniProtKB-KW"/>
</dbReference>
<dbReference type="HAMAP" id="MF_00735">
    <property type="entry name" value="Methyltr_PrmA"/>
    <property type="match status" value="1"/>
</dbReference>
<dbReference type="PANTHER" id="PTHR43648">
    <property type="entry name" value="ELECTRON TRANSFER FLAVOPROTEIN BETA SUBUNIT LYSINE METHYLTRANSFERASE"/>
    <property type="match status" value="1"/>
</dbReference>
<dbReference type="AlphaFoldDB" id="A0A7W8D598"/>
<dbReference type="EC" id="2.1.1.-" evidence="6"/>
<keyword evidence="4 6" id="KW-0808">Transferase</keyword>
<protein>
    <recommendedName>
        <fullName evidence="6">Ribosomal protein L11 methyltransferase</fullName>
        <shortName evidence="6">L11 Mtase</shortName>
        <ecNumber evidence="6">2.1.1.-</ecNumber>
    </recommendedName>
</protein>
<dbReference type="Proteomes" id="UP000521199">
    <property type="component" value="Unassembled WGS sequence"/>
</dbReference>
<comment type="subcellular location">
    <subcellularLocation>
        <location evidence="6">Cytoplasm</location>
    </subcellularLocation>
</comment>
<evidence type="ECO:0000256" key="3">
    <source>
        <dbReference type="ARBA" id="ARBA00022603"/>
    </source>
</evidence>
<evidence type="ECO:0000256" key="1">
    <source>
        <dbReference type="ARBA" id="ARBA00009741"/>
    </source>
</evidence>
<accession>A0A7W8D598</accession>
<dbReference type="InterPro" id="IPR004498">
    <property type="entry name" value="Ribosomal_PrmA_MeTrfase"/>
</dbReference>
<comment type="similarity">
    <text evidence="1 6">Belongs to the methyltransferase superfamily. PrmA family.</text>
</comment>
<keyword evidence="7" id="KW-0687">Ribonucleoprotein</keyword>
<keyword evidence="3 6" id="KW-0489">Methyltransferase</keyword>
<feature type="binding site" evidence="6">
    <location>
        <position position="197"/>
    </location>
    <ligand>
        <name>S-adenosyl-L-methionine</name>
        <dbReference type="ChEBI" id="CHEBI:59789"/>
    </ligand>
</feature>
<dbReference type="SUPFAM" id="SSF53335">
    <property type="entry name" value="S-adenosyl-L-methionine-dependent methyltransferases"/>
    <property type="match status" value="1"/>
</dbReference>
<dbReference type="NCBIfam" id="TIGR00406">
    <property type="entry name" value="prmA"/>
    <property type="match status" value="1"/>
</dbReference>
<keyword evidence="5 6" id="KW-0949">S-adenosyl-L-methionine</keyword>
<dbReference type="GO" id="GO:0005829">
    <property type="term" value="C:cytosol"/>
    <property type="evidence" value="ECO:0007669"/>
    <property type="project" value="TreeGrafter"/>
</dbReference>
<dbReference type="Pfam" id="PF06325">
    <property type="entry name" value="PrmA"/>
    <property type="match status" value="1"/>
</dbReference>
<comment type="catalytic activity">
    <reaction evidence="6">
        <text>L-lysyl-[protein] + 3 S-adenosyl-L-methionine = N(6),N(6),N(6)-trimethyl-L-lysyl-[protein] + 3 S-adenosyl-L-homocysteine + 3 H(+)</text>
        <dbReference type="Rhea" id="RHEA:54192"/>
        <dbReference type="Rhea" id="RHEA-COMP:9752"/>
        <dbReference type="Rhea" id="RHEA-COMP:13826"/>
        <dbReference type="ChEBI" id="CHEBI:15378"/>
        <dbReference type="ChEBI" id="CHEBI:29969"/>
        <dbReference type="ChEBI" id="CHEBI:57856"/>
        <dbReference type="ChEBI" id="CHEBI:59789"/>
        <dbReference type="ChEBI" id="CHEBI:61961"/>
    </reaction>
</comment>
<evidence type="ECO:0000256" key="2">
    <source>
        <dbReference type="ARBA" id="ARBA00022490"/>
    </source>
</evidence>
<comment type="caution">
    <text evidence="7">The sequence shown here is derived from an EMBL/GenBank/DDBJ whole genome shotgun (WGS) entry which is preliminary data.</text>
</comment>
<evidence type="ECO:0000313" key="7">
    <source>
        <dbReference type="EMBL" id="MBB5208168.1"/>
    </source>
</evidence>
<sequence length="302" mass="32394">MPYLELTLPCTESAQPRLELALEDIGALSVTLMDANADEPDEQAIFEPGVGEQPLWRAMTLTALFAHGTSPELVLVALEAIDAELDLTGAAFREVADEDWERAWMDQFRPMQFGARTFIVPWNQDLPAAARTPDAAIVRLDPGLAFGTGTHPTTALCLAWLDAQALAGTTVLDFGCGSGILAIAALKLGAARAVGIDNDPQALIATHDNAERNDVGARLSAFLPHEESPALYDVVVANILAVALDALAPLLAQRTRAGGRIALSGILAGQEPELLARYGEWFDALRVARQDDWIRIDGVRKP</sequence>
<dbReference type="InterPro" id="IPR029063">
    <property type="entry name" value="SAM-dependent_MTases_sf"/>
</dbReference>
<evidence type="ECO:0000313" key="8">
    <source>
        <dbReference type="Proteomes" id="UP000521199"/>
    </source>
</evidence>
<dbReference type="CDD" id="cd02440">
    <property type="entry name" value="AdoMet_MTases"/>
    <property type="match status" value="1"/>
</dbReference>
<feature type="binding site" evidence="6">
    <location>
        <position position="175"/>
    </location>
    <ligand>
        <name>S-adenosyl-L-methionine</name>
        <dbReference type="ChEBI" id="CHEBI:59789"/>
    </ligand>
</feature>
<evidence type="ECO:0000256" key="4">
    <source>
        <dbReference type="ARBA" id="ARBA00022679"/>
    </source>
</evidence>
<dbReference type="RefSeq" id="WP_183960665.1">
    <property type="nucleotide sequence ID" value="NZ_JACHHP010000002.1"/>
</dbReference>
<dbReference type="PANTHER" id="PTHR43648:SF1">
    <property type="entry name" value="ELECTRON TRANSFER FLAVOPROTEIN BETA SUBUNIT LYSINE METHYLTRANSFERASE"/>
    <property type="match status" value="1"/>
</dbReference>
<keyword evidence="2 6" id="KW-0963">Cytoplasm</keyword>